<dbReference type="Pfam" id="PF08241">
    <property type="entry name" value="Methyltransf_11"/>
    <property type="match status" value="1"/>
</dbReference>
<feature type="domain" description="Methyltransferase type 11" evidence="1">
    <location>
        <begin position="44"/>
        <end position="136"/>
    </location>
</feature>
<gene>
    <name evidence="2" type="ORF">LCGC14_1234680</name>
</gene>
<dbReference type="InterPro" id="IPR029063">
    <property type="entry name" value="SAM-dependent_MTases_sf"/>
</dbReference>
<dbReference type="AlphaFoldDB" id="A0A0F9L7G6"/>
<evidence type="ECO:0000313" key="2">
    <source>
        <dbReference type="EMBL" id="KKM90824.1"/>
    </source>
</evidence>
<dbReference type="EMBL" id="LAZR01006621">
    <property type="protein sequence ID" value="KKM90824.1"/>
    <property type="molecule type" value="Genomic_DNA"/>
</dbReference>
<reference evidence="2" key="1">
    <citation type="journal article" date="2015" name="Nature">
        <title>Complex archaea that bridge the gap between prokaryotes and eukaryotes.</title>
        <authorList>
            <person name="Spang A."/>
            <person name="Saw J.H."/>
            <person name="Jorgensen S.L."/>
            <person name="Zaremba-Niedzwiedzka K."/>
            <person name="Martijn J."/>
            <person name="Lind A.E."/>
            <person name="van Eijk R."/>
            <person name="Schleper C."/>
            <person name="Guy L."/>
            <person name="Ettema T.J."/>
        </authorList>
    </citation>
    <scope>NUCLEOTIDE SEQUENCE</scope>
</reference>
<dbReference type="CDD" id="cd02440">
    <property type="entry name" value="AdoMet_MTases"/>
    <property type="match status" value="1"/>
</dbReference>
<dbReference type="InterPro" id="IPR013216">
    <property type="entry name" value="Methyltransf_11"/>
</dbReference>
<evidence type="ECO:0000259" key="1">
    <source>
        <dbReference type="Pfam" id="PF08241"/>
    </source>
</evidence>
<accession>A0A0F9L7G6</accession>
<comment type="caution">
    <text evidence="2">The sequence shown here is derived from an EMBL/GenBank/DDBJ whole genome shotgun (WGS) entry which is preliminary data.</text>
</comment>
<dbReference type="PANTHER" id="PTHR43861">
    <property type="entry name" value="TRANS-ACONITATE 2-METHYLTRANSFERASE-RELATED"/>
    <property type="match status" value="1"/>
</dbReference>
<dbReference type="Gene3D" id="3.40.50.150">
    <property type="entry name" value="Vaccinia Virus protein VP39"/>
    <property type="match status" value="1"/>
</dbReference>
<organism evidence="2">
    <name type="scientific">marine sediment metagenome</name>
    <dbReference type="NCBI Taxonomy" id="412755"/>
    <lineage>
        <taxon>unclassified sequences</taxon>
        <taxon>metagenomes</taxon>
        <taxon>ecological metagenomes</taxon>
    </lineage>
</organism>
<proteinExistence type="predicted"/>
<dbReference type="GO" id="GO:0008757">
    <property type="term" value="F:S-adenosylmethionine-dependent methyltransferase activity"/>
    <property type="evidence" value="ECO:0007669"/>
    <property type="project" value="InterPro"/>
</dbReference>
<protein>
    <recommendedName>
        <fullName evidence="1">Methyltransferase type 11 domain-containing protein</fullName>
    </recommendedName>
</protein>
<name>A0A0F9L7G6_9ZZZZ</name>
<sequence length="254" mass="29247">MSDIRKDLYNEGWQETKSGKRLLSDFLAHSFLKEKLKKENVKFLDLGCGNLSVGKYLKTKLSNVDYLGIDFSDSSAILSQKLNLNFLKHTFDSPLPIDSNSFDIIYFSHVIEHLFYPDLMLEEIYRILKDDGYLIIGTPNLASWFNRILLLLGIQPISTELSFKYSQCGRGFLKKFRKIDSISGHIRIMTLNGLMDLLDYHGFKIVKVKGESYGALNEIKKYKLFVSFVKKLDNFFANYFPSLAHGIWILAGKK</sequence>
<dbReference type="SUPFAM" id="SSF53335">
    <property type="entry name" value="S-adenosyl-L-methionine-dependent methyltransferases"/>
    <property type="match status" value="1"/>
</dbReference>